<evidence type="ECO:0000256" key="5">
    <source>
        <dbReference type="ARBA" id="ARBA00022737"/>
    </source>
</evidence>
<comment type="subunit">
    <text evidence="15">The I1 inner arm complex (also known as the f dynein complex) is a two-headed isoform composed of two heavy chains (1-alpha and 1-beta), three intermediate chains and three light chains. I1 occupies a specific position proximal to the first radial spoke and repeats every 96 nm along the length of the axoneme.</text>
</comment>
<organism evidence="20 21">
    <name type="scientific">Laodelphax striatellus</name>
    <name type="common">Small brown planthopper</name>
    <name type="synonym">Delphax striatella</name>
    <dbReference type="NCBI Taxonomy" id="195883"/>
    <lineage>
        <taxon>Eukaryota</taxon>
        <taxon>Metazoa</taxon>
        <taxon>Ecdysozoa</taxon>
        <taxon>Arthropoda</taxon>
        <taxon>Hexapoda</taxon>
        <taxon>Insecta</taxon>
        <taxon>Pterygota</taxon>
        <taxon>Neoptera</taxon>
        <taxon>Paraneoptera</taxon>
        <taxon>Hemiptera</taxon>
        <taxon>Auchenorrhyncha</taxon>
        <taxon>Fulgoroidea</taxon>
        <taxon>Delphacidae</taxon>
        <taxon>Criomorphinae</taxon>
        <taxon>Laodelphax</taxon>
    </lineage>
</organism>
<keyword evidence="3" id="KW-0963">Cytoplasm</keyword>
<dbReference type="InterPro" id="IPR024317">
    <property type="entry name" value="Dynein_heavy_chain_D4_dom"/>
</dbReference>
<dbReference type="FunCoup" id="A0A482XG02">
    <property type="interactions" value="29"/>
</dbReference>
<feature type="region of interest" description="Disordered" evidence="18">
    <location>
        <begin position="94"/>
        <end position="183"/>
    </location>
</feature>
<dbReference type="FunFam" id="1.10.287.2620:FF:000002">
    <property type="entry name" value="Dynein heavy chain 2, axonemal"/>
    <property type="match status" value="1"/>
</dbReference>
<comment type="similarity">
    <text evidence="2">Belongs to the dynein heavy chain family.</text>
</comment>
<feature type="region of interest" description="Disordered" evidence="18">
    <location>
        <begin position="364"/>
        <end position="392"/>
    </location>
</feature>
<dbReference type="Gene3D" id="1.20.920.20">
    <property type="match status" value="1"/>
</dbReference>
<dbReference type="Pfam" id="PF08393">
    <property type="entry name" value="DHC_N2"/>
    <property type="match status" value="1"/>
</dbReference>
<dbReference type="InterPro" id="IPR041228">
    <property type="entry name" value="Dynein_C"/>
</dbReference>
<dbReference type="Pfam" id="PF12781">
    <property type="entry name" value="AAA_9"/>
    <property type="match status" value="1"/>
</dbReference>
<keyword evidence="5" id="KW-0677">Repeat</keyword>
<dbReference type="InParanoid" id="A0A482XG02"/>
<evidence type="ECO:0000259" key="19">
    <source>
        <dbReference type="SMART" id="SM00382"/>
    </source>
</evidence>
<evidence type="ECO:0000256" key="10">
    <source>
        <dbReference type="ARBA" id="ARBA00023069"/>
    </source>
</evidence>
<evidence type="ECO:0000313" key="21">
    <source>
        <dbReference type="Proteomes" id="UP000291343"/>
    </source>
</evidence>
<evidence type="ECO:0000256" key="7">
    <source>
        <dbReference type="ARBA" id="ARBA00022840"/>
    </source>
</evidence>
<dbReference type="FunFam" id="1.20.920.30:FF:000007">
    <property type="entry name" value="Dynein axonemal heavy chain 10"/>
    <property type="match status" value="1"/>
</dbReference>
<evidence type="ECO:0000313" key="20">
    <source>
        <dbReference type="EMBL" id="RZF44713.1"/>
    </source>
</evidence>
<dbReference type="Gene3D" id="1.10.8.720">
    <property type="entry name" value="Region D6 of dynein motor"/>
    <property type="match status" value="1"/>
</dbReference>
<dbReference type="Gene3D" id="1.10.287.2620">
    <property type="match status" value="1"/>
</dbReference>
<keyword evidence="12" id="KW-0206">Cytoskeleton</keyword>
<dbReference type="FunFam" id="1.10.8.1220:FF:000001">
    <property type="entry name" value="Dynein axonemal heavy chain 5"/>
    <property type="match status" value="1"/>
</dbReference>
<evidence type="ECO:0000256" key="15">
    <source>
        <dbReference type="ARBA" id="ARBA00063032"/>
    </source>
</evidence>
<feature type="compositionally biased region" description="Basic and acidic residues" evidence="18">
    <location>
        <begin position="379"/>
        <end position="392"/>
    </location>
</feature>
<dbReference type="Pfam" id="PF08385">
    <property type="entry name" value="DHC_N1"/>
    <property type="match status" value="1"/>
</dbReference>
<feature type="coiled-coil region" evidence="17">
    <location>
        <begin position="3423"/>
        <end position="3506"/>
    </location>
</feature>
<keyword evidence="4" id="KW-0493">Microtubule</keyword>
<dbReference type="GO" id="GO:0036159">
    <property type="term" value="P:inner dynein arm assembly"/>
    <property type="evidence" value="ECO:0007669"/>
    <property type="project" value="UniProtKB-ARBA"/>
</dbReference>
<dbReference type="FunFam" id="1.20.58.1120:FF:000008">
    <property type="entry name" value="Dynein heavy chain 10, axonemal"/>
    <property type="match status" value="1"/>
</dbReference>
<dbReference type="InterPro" id="IPR024743">
    <property type="entry name" value="Dynein_HC_stalk"/>
</dbReference>
<dbReference type="InterPro" id="IPR042219">
    <property type="entry name" value="AAA_lid_11_sf"/>
</dbReference>
<dbReference type="Pfam" id="PF18199">
    <property type="entry name" value="Dynein_C"/>
    <property type="match status" value="1"/>
</dbReference>
<dbReference type="InterPro" id="IPR043157">
    <property type="entry name" value="Dynein_AAA1S"/>
</dbReference>
<dbReference type="InterPro" id="IPR003593">
    <property type="entry name" value="AAA+_ATPase"/>
</dbReference>
<dbReference type="Pfam" id="PF12775">
    <property type="entry name" value="AAA_7"/>
    <property type="match status" value="1"/>
</dbReference>
<feature type="domain" description="AAA+ ATPase" evidence="19">
    <location>
        <begin position="2464"/>
        <end position="2592"/>
    </location>
</feature>
<evidence type="ECO:0000256" key="2">
    <source>
        <dbReference type="ARBA" id="ARBA00008887"/>
    </source>
</evidence>
<dbReference type="FunFam" id="1.10.8.710:FF:000002">
    <property type="entry name" value="dynein heavy chain 17, axonemal"/>
    <property type="match status" value="1"/>
</dbReference>
<dbReference type="SMART" id="SM00382">
    <property type="entry name" value="AAA"/>
    <property type="match status" value="3"/>
</dbReference>
<keyword evidence="7" id="KW-0067">ATP-binding</keyword>
<dbReference type="InterPro" id="IPR041658">
    <property type="entry name" value="AAA_lid_11"/>
</dbReference>
<dbReference type="Gene3D" id="3.20.180.20">
    <property type="entry name" value="Dynein heavy chain, N-terminal domain 2"/>
    <property type="match status" value="1"/>
</dbReference>
<dbReference type="FunFam" id="3.10.490.20:FF:000006">
    <property type="entry name" value="Dynein axonemal heavy chain 10"/>
    <property type="match status" value="1"/>
</dbReference>
<dbReference type="Gene3D" id="1.20.1270.280">
    <property type="match status" value="1"/>
</dbReference>
<dbReference type="Gene3D" id="1.20.58.1120">
    <property type="match status" value="1"/>
</dbReference>
<dbReference type="InterPro" id="IPR035706">
    <property type="entry name" value="AAA_9"/>
</dbReference>
<dbReference type="Gene3D" id="1.20.140.100">
    <property type="entry name" value="Dynein heavy chain, N-terminal domain 2"/>
    <property type="match status" value="1"/>
</dbReference>
<dbReference type="InterPro" id="IPR026983">
    <property type="entry name" value="DHC"/>
</dbReference>
<dbReference type="GO" id="GO:0005874">
    <property type="term" value="C:microtubule"/>
    <property type="evidence" value="ECO:0007669"/>
    <property type="project" value="UniProtKB-KW"/>
</dbReference>
<dbReference type="Gene3D" id="3.10.490.20">
    <property type="match status" value="1"/>
</dbReference>
<feature type="coiled-coil region" evidence="17">
    <location>
        <begin position="3636"/>
        <end position="3684"/>
    </location>
</feature>
<protein>
    <recommendedName>
        <fullName evidence="16">Dynein-1, subspecies f</fullName>
    </recommendedName>
</protein>
<feature type="domain" description="AAA+ ATPase" evidence="19">
    <location>
        <begin position="2185"/>
        <end position="2321"/>
    </location>
</feature>
<feature type="compositionally biased region" description="Basic and acidic residues" evidence="18">
    <location>
        <begin position="143"/>
        <end position="154"/>
    </location>
</feature>
<keyword evidence="9 17" id="KW-0175">Coiled coil</keyword>
<dbReference type="GO" id="GO:0008017">
    <property type="term" value="F:microtubule binding"/>
    <property type="evidence" value="ECO:0007669"/>
    <property type="project" value="UniProtKB-ARBA"/>
</dbReference>
<reference evidence="20 21" key="1">
    <citation type="journal article" date="2017" name="Gigascience">
        <title>Genome sequence of the small brown planthopper, Laodelphax striatellus.</title>
        <authorList>
            <person name="Zhu J."/>
            <person name="Jiang F."/>
            <person name="Wang X."/>
            <person name="Yang P."/>
            <person name="Bao Y."/>
            <person name="Zhao W."/>
            <person name="Wang W."/>
            <person name="Lu H."/>
            <person name="Wang Q."/>
            <person name="Cui N."/>
            <person name="Li J."/>
            <person name="Chen X."/>
            <person name="Luo L."/>
            <person name="Yu J."/>
            <person name="Kang L."/>
            <person name="Cui F."/>
        </authorList>
    </citation>
    <scope>NUCLEOTIDE SEQUENCE [LARGE SCALE GENOMIC DNA]</scope>
    <source>
        <strain evidence="20">Lst14</strain>
    </source>
</reference>
<dbReference type="FunFam" id="3.40.50.300:FF:000063">
    <property type="entry name" value="dynein heavy chain 6, axonemal"/>
    <property type="match status" value="1"/>
</dbReference>
<comment type="caution">
    <text evidence="20">The sequence shown here is derived from an EMBL/GenBank/DDBJ whole genome shotgun (WGS) entry which is preliminary data.</text>
</comment>
<dbReference type="FunFam" id="3.40.50.300:FF:000153">
    <property type="entry name" value="Dynein axonemal heavy chain 1"/>
    <property type="match status" value="1"/>
</dbReference>
<evidence type="ECO:0000256" key="3">
    <source>
        <dbReference type="ARBA" id="ARBA00022490"/>
    </source>
</evidence>
<dbReference type="InterPro" id="IPR013602">
    <property type="entry name" value="Dynein_heavy_linker"/>
</dbReference>
<name>A0A482XG02_LAOST</name>
<keyword evidence="8" id="KW-0243">Dynein</keyword>
<dbReference type="PANTHER" id="PTHR22878:SF63">
    <property type="entry name" value="DYNEIN AXONEMAL HEAVY CHAIN 10"/>
    <property type="match status" value="1"/>
</dbReference>
<evidence type="ECO:0000256" key="14">
    <source>
        <dbReference type="ARBA" id="ARBA00054075"/>
    </source>
</evidence>
<dbReference type="InterPro" id="IPR041589">
    <property type="entry name" value="DNAH3_AAA_lid_1"/>
</dbReference>
<accession>A0A482XG02</accession>
<dbReference type="Gene3D" id="3.40.50.300">
    <property type="entry name" value="P-loop containing nucleotide triphosphate hydrolases"/>
    <property type="match status" value="5"/>
</dbReference>
<dbReference type="Proteomes" id="UP000291343">
    <property type="component" value="Unassembled WGS sequence"/>
</dbReference>
<feature type="compositionally biased region" description="Acidic residues" evidence="18">
    <location>
        <begin position="100"/>
        <end position="126"/>
    </location>
</feature>
<dbReference type="GO" id="GO:0060294">
    <property type="term" value="P:cilium movement involved in cell motility"/>
    <property type="evidence" value="ECO:0007669"/>
    <property type="project" value="UniProtKB-ARBA"/>
</dbReference>
<dbReference type="InterPro" id="IPR004273">
    <property type="entry name" value="Dynein_heavy_D6_P-loop"/>
</dbReference>
<comment type="function">
    <text evidence="14">Force generating protein of eukaryotic cilia and flagella. Produces force towards the minus ends of microtubules. Dynein has ATPase activity; the force-producing power stroke is thought to occur on release of ADP. Required for assembly of the I1 inner arm complex and its targeting to the appropriate axoneme location. Also required for phototaxis.</text>
</comment>
<evidence type="ECO:0000256" key="1">
    <source>
        <dbReference type="ARBA" id="ARBA00004430"/>
    </source>
</evidence>
<dbReference type="Pfam" id="PF12780">
    <property type="entry name" value="AAA_8"/>
    <property type="match status" value="1"/>
</dbReference>
<evidence type="ECO:0000256" key="18">
    <source>
        <dbReference type="SAM" id="MobiDB-lite"/>
    </source>
</evidence>
<dbReference type="Pfam" id="PF03028">
    <property type="entry name" value="Dynein_heavy"/>
    <property type="match status" value="1"/>
</dbReference>
<dbReference type="Pfam" id="PF18198">
    <property type="entry name" value="AAA_lid_11"/>
    <property type="match status" value="1"/>
</dbReference>
<evidence type="ECO:0000256" key="11">
    <source>
        <dbReference type="ARBA" id="ARBA00023175"/>
    </source>
</evidence>
<keyword evidence="10" id="KW-0969">Cilium</keyword>
<dbReference type="FunFam" id="3.40.50.300:FF:000049">
    <property type="entry name" value="Dynein, axonemal, heavy chain 5"/>
    <property type="match status" value="1"/>
</dbReference>
<dbReference type="FunFam" id="1.20.920.20:FF:000001">
    <property type="entry name" value="dynein heavy chain 2, axonemal"/>
    <property type="match status" value="1"/>
</dbReference>
<dbReference type="Gene3D" id="1.10.8.710">
    <property type="match status" value="1"/>
</dbReference>
<dbReference type="InterPro" id="IPR035699">
    <property type="entry name" value="AAA_6"/>
</dbReference>
<sequence length="4846" mass="556998">MQHLHREKMELPLMIDYRVEWFRKRILNVLDETDPSLFDQMLARNDNRIKKQFRPFIEENFLNDVNYDQRLFFCFKTYYDKVVNEEIITAEEVKGKSDDLVPEEVDDQNKNDDEDGDVDDDNEADTDADKPQSADEKEDSDEEKSVPERKEDKKPRRANKMGRKSPATVMESLPPAEEEEDAAPPKPEYIYVKRIVQKIVRTPQLHGHFGILDARKLPADTTVIYFLRTLVDGCSWLDTIEEADALMPKWFNIGTLRDPLRTLHLVLVQAYDPIIVNNFVVPDTDDTDMLKNVNNMRWGGGAAKVLLDRPSDYRRLAINLRMRLAKDRRELQCAAAAGALAGSDKTPVDVDDLVSSEMEMERSAASSSVSLVSSEDDNDQPRLLHDDDKNHPTKLALTDKARELADHVLWAIEHTQSDTQLSLDIPELPQLMDPEMDINALANDAEFVTGLERIVEHWERHIARVIQTFISKKPEDPGPMAECSYWRDREAGISVVVEQLKNPTVLLVMKILETAKVMKGLHFKNFRNEVIKCYIEARDNIKFLSTLERYFEILTKSDNLRDITERLPHLMHGLHKIWVLSRYYSIDTNMLGLFERIRYTLCDQVTSVLTIKFLFKSNKLKDAIQKTSDAVELLEVWKSSYLKTRLVIENAGVGQRWEFDRRKLFSETDYIKSVASDLYNVTQVMQEFYNIFNPELKTIISDPTQIDAVVKRVEALTYPIKKADFDIFQFEFKEHWDAIMEGFNNEVVVLENQAKHFIDESFTLLRSSEEALEKLLKFKHIKTRKAVQEQLMQKFDPIMKQFLKEIDEVDKTFKNHHKDPPLLRNQPPVAGSIFWERQLFHRLKKPVLTFQNVEEYKDSPLKDQAFINYIKIGRLMKEYEDKKFNAWIEKVVPFVRKTMQQSVISFKEISRNIELSGALDKKAIQKKKRKLLRISESSSLTETTKSSGKQAEMGLGGAMLALKWVAKGRRTGALPPLIKGNKDAIKTKTASVNTLAWSEFIGDSILIEMNLGIEVNFPREMIEVIAESELMETLGFRLPPAVHLVLIQKARLHEDVEAIHIMVKAYNKLMEGLEAPQLLFMKEHIREVEKYLQPGFTRYNWASLNIKLYAKYALQELKNATSLVVQMGDVTFNLEKRILSLSGYNMFQLVRPEEKVLQKRTSRISCQSFFKKMSDRRMEAFSHMMTTHNKVGPMLKKLEGIVLQASTGKSPLMSFFYESSESQIFESFVKLVRLNVERFNSFLLGNEALFMIEAVLSVSEVVTKPTVAQVHNMMRQCVIDFFERFKSIARWMDKTCLKCPSVKASFTKEVYAYSYYEDLMSVSILVHSISNLQDTLMSLMTEAQNYVGRWRKFRSLWAVDKQKAADKFAAKEQSVIAYDEKLSYYSNIISDLNEMVSYHDIYCIRINIAPLIKDLKRHAIEWKNVLGEKLLENTRNLMLDRRKQLQDIGGELQLNVSNVDTFKKVLQAVQDVNKMVTDAELHFREVDERFHVLKVHKVKIPENDLDLSSVMKEEWDRLFDEAIFRSYAMEPAKADFSKVSKQEIENFLIYLDGVIKKFYSEGPGCVGDNLEAGLDLMVVYADLFIDVIKKKARMEQAERLFDLEPADYSHFTRTYNDYLRMQTVYELYQDVMDTRSAWSKTLWANLNPQVLLEGIDGYLKQFRLFPKETKELAIAGTFEKQMREFKNSIPLMIEMKNDALRVRHWKELMIRTGKEFDMAVDRFTLENMFSMELHNHKDICEEIVGIAVKELGIENGVNEIVEVWRTMTLQVLPHMKGEEDRGYVLGDVSEILVTLDDNAMNLQSMAGSQYVGPFLPEVQKWEKTLSMMTDVLEIWIVVQRKWLYLESIFIGGDIRLQLPEEAKKFDDLDKFYRRLMLEAARRPLAVDQCSSADRLLDLQGLSDGLDMCQKSLNDYLDTKRNTFPRFFFISDDELLSILGSSHPSCVQEHIVKMFDNVGSLDLVSDAQGNYSVKAMISCEKEVMEFRYPVKVSGKVENWMCLVLDEMRKSNRYITKKSIYEYGKIRQPRTKWMLGYLGMVCLAANQVWWTAEVENVFNKIKQGNKYAMKEYLLQVNKQLDELVVRVRGNLQKNDRRKFNTVLIVDVHARDIIESFVRDSILDSGEFQWESQLRFYWMKVFDNLIIQQCSGQFEYGYEYMGLNGRLVITPLTDRIYLTITQALSMQLGGAPAGPAGTGKTETTKDLAKALGLLCMVTNCGEGMDYLAFGKILNGLCQCGAWGCFDEFNRIDISVLSVISSQLQSIRTALLMKAKRFMFEGEEISLDNKVGIFITMNPGYAGRTELPESVKALFRPVVCIVPDLELICQIMLFSEGFLEAKVLAKKMTVLYKLAKEQLSKQYHYDFGLRALKSVLVMAGELKRTADDLPENVVLMRALRDMNLPKFVFDDVPLFLGLIKDLFPDVDCPRVAYPDFNEAVETVLKEDKYTILAHQVDKVVQMYETMMTRHSTMVVGPTGGGKSVVIHTLAKAQTLLSLPTTIFTLNPKVTVFKELYGILDPITRDWTDGLLSNIFREINKPTVHNERKYILFDGDVDALWIENMNSVMDDNKLLTLANGERIRLLPHCALLFEVGDLQFASPATVSRAGMVYVDPKNLGHEPYWQRWVAGRHPDHQKHLTRLFSKYVPFALGKIFLSGFDREKSEFAPLPSVKKPQQKMSLILPQTELNMVSQLCYMLEAEIGADNSVIDGEEMECIFIQAMYNSIGACLTADSRAQFDAAIKERSGFMIVEDSPDRLSGYQTIPKHEATLYSYYLDRTKQAWVPWKNLVEKYVHNPAAKFNEILVPTEDSTKVTWLLNLMNKVHRPVALVGETGTSKTATMHEFLRKLDPEKYLQIHLNFSSRTNSLDVQRNIESVLEKRTKSTYGPPIGKKLVCFIDDLNMPQVDAYGTQQPIALLKLLLEKGGMYDRGKDLNWKTIKDICYFAAMGKAGGGRNEVDPRFVSMFCSWNIVFPSDTTVLHIYSSILEGHTVKFNLAVQLTIPRIMSLTLKLFKVLVKELPPTPSKFHYIFNLRDLSRIMQGLTMTLPSHFTQERQFYRVWRNEFTRVICDRLISVEDKEFMNNEIAEKLKSSVKLYEEDFNYILRDPLLFGDYRNTLNEREPRVYEDLLDYPAVFHLFLEILEEYNDKNRKIDMVLFDDALENLTRIHRALRMDRGHILLVGSDGCGKISLTRLAAFTANLAVFTITLSRGYNENSFKDDMKRLFTQLGVQRTKTAFFFTSAQVTEEGILEIINNILMIGMVPALFSDDEKDAIVGQVRAKAKEEGFSVTKESCWQYFSMKCIENLHVVLGMSSAGDVLRTRCRNFPGLVNNSYINWLYPWPTQALHAVATKYLQDEPKIPPDNLTNIIEVVVHIHSSTISFTTDFHTKLRRRNYITPKHYLDFIRLFLKLIEEKLSFIVSQCERLDAGMQKIAEATVQLDELNAKLAIQKVIVAEKTKACEELLNEIEQATAEATEKKDIASQKSKEIEAQSKEISIEKQEAEAALSEAMPALQAAKAALAELEKADITEIRSFATPPEPVQVICECVAIIRGVRDVSWKSAKGMMTDPNFLVKLKEMDCKKITLKQQQAVRAHMKTTKKMDEMQQISKAGFGLLKFVEAVLGYCMVYREIKPKEERVAALEKEFNTAKKYLDKLNNRLQIISETLQRLEDRYVTALRERQEIQEETDLMQRRLIAADKLITGLSSENARWAVDLQQLYLEKGEVVGNSLLSAGFLAYAAPFSWEFRNNMVYVDWTNKIVDSQIPISSGYRVEDQLADEVKISKWNSEGLPPDELSVQNGILTTSCPRFPFCIDPQEQALHWIKQSEGKHLRILSFGDSDFLKHLETAIKYGLPVLFQDVDYIDPIIDNVLERNIKNQGGHVFVELGDKEVDFDMNFRMYLTTKLANPTLAPAVYSKASVVNYSVTVSGLEDQLLSVVVQNERPDLEEQREALIKETSSNKYLLQQLEDSLLRELSTCTGNMLDNVELVNTLDETKTKAEEVMSKLELAAVTAKDIEELRNRYRLVATRGAILFFVLSDLALVNSMYQYSLGSYLNVFRFSLRKAMPDTILQKRLRNIANTLTKNVYDYGCTGVFERHKLLLSFQMTVKLELNSEKLTNSELEFFIKGSITIEKSAIPCPAPWISVQGWQDIIKLTTEFSTNFGSLADDIIDNIADWKKWYNLENPESVDLPCDYSSKISKFEKLMLLRCFRTDRVYQAMTNYIEDIMGEQYITPPFVSFGMVYEQSSPSTPVIFILSPGSDPTSELMKLVDSTGIGVNRFKYLSLGQGQEKAAFTLLQVAIDRGHWLMLQNCHLLISFVRSLEKVLESMSKPHPDFRLWLTTDPTQSFPIGILQRSLKVVTEPPNGLKLNLRNTYFKMRPSKLESCSHPKYKTLIYVLAFFHAIVQERRKYGKAGWNIAYDFGEMDFDVCTQIIQTYLDRASKQNDRRVPWASLKYLIGEVMYGGRVIDDFDRRVVCCYMDEYLGDFLFDSFQPFRFYKDHNVEYSIPAEGSRDDYLEEIEKLPLTNAPGIFGLHPNAEIGYFTEAAKQIWNHMIDLQPQVGDSVGGASREDVIRSIAMDIMDKLPKQYDIEKVLKGASMSHISPTQVVLIQELERFNLLITRMMTSLQMLCRALAGEVGMDAALDATAASLFSGQLPADWRRLTPETCKSLGGWMEWFERRVHQFRNWIYNGRPHSVWLSGLHAPESYLTAVVQMTCRENRWPLDRSTLYTQVTDFPYEDSVTCDPPTGCYVHGLYLEGAQWDRLNGRLCTSWPKVLVSDLPVLHVVPIESHRLKLQNTLRTPVYTTSSRRNAMGVGLVFEADLRSTDHPSLWILQGVCLILNTDA</sequence>
<dbReference type="GO" id="GO:0036156">
    <property type="term" value="C:inner dynein arm"/>
    <property type="evidence" value="ECO:0007669"/>
    <property type="project" value="UniProtKB-ARBA"/>
</dbReference>
<dbReference type="GO" id="GO:0097729">
    <property type="term" value="C:9+2 motile cilium"/>
    <property type="evidence" value="ECO:0007669"/>
    <property type="project" value="UniProtKB-ARBA"/>
</dbReference>
<dbReference type="GO" id="GO:0051959">
    <property type="term" value="F:dynein light intermediate chain binding"/>
    <property type="evidence" value="ECO:0007669"/>
    <property type="project" value="InterPro"/>
</dbReference>
<evidence type="ECO:0000256" key="9">
    <source>
        <dbReference type="ARBA" id="ARBA00023054"/>
    </source>
</evidence>
<dbReference type="OrthoDB" id="64868at2759"/>
<gene>
    <name evidence="20" type="ORF">LSTR_LSTR000665</name>
</gene>
<dbReference type="Gene3D" id="1.20.920.30">
    <property type="match status" value="1"/>
</dbReference>
<keyword evidence="11" id="KW-0505">Motor protein</keyword>
<dbReference type="FunFam" id="3.40.50.300:FF:000884">
    <property type="entry name" value="Dynein axonemal heavy chain 10"/>
    <property type="match status" value="1"/>
</dbReference>
<dbReference type="SMR" id="A0A482XG02"/>
<dbReference type="PANTHER" id="PTHR22878">
    <property type="entry name" value="DYNEIN HEAVY CHAIN 6, AXONEMAL-LIKE-RELATED"/>
    <property type="match status" value="1"/>
</dbReference>
<dbReference type="FunFam" id="1.20.1270.280:FF:000005">
    <property type="entry name" value="Dynein axonemal heavy chain 10"/>
    <property type="match status" value="1"/>
</dbReference>
<evidence type="ECO:0000256" key="8">
    <source>
        <dbReference type="ARBA" id="ARBA00023017"/>
    </source>
</evidence>
<dbReference type="GO" id="GO:0008569">
    <property type="term" value="F:minus-end-directed microtubule motor activity"/>
    <property type="evidence" value="ECO:0007669"/>
    <property type="project" value="InterPro"/>
</dbReference>
<dbReference type="FunFam" id="3.20.180.20:FF:000001">
    <property type="entry name" value="Dynein axonemal heavy chain 5"/>
    <property type="match status" value="1"/>
</dbReference>
<keyword evidence="6" id="KW-0547">Nucleotide-binding</keyword>
<evidence type="ECO:0000256" key="6">
    <source>
        <dbReference type="ARBA" id="ARBA00022741"/>
    </source>
</evidence>
<dbReference type="GO" id="GO:0005524">
    <property type="term" value="F:ATP binding"/>
    <property type="evidence" value="ECO:0007669"/>
    <property type="project" value="UniProtKB-KW"/>
</dbReference>
<keyword evidence="13" id="KW-0966">Cell projection</keyword>
<dbReference type="FunFam" id="1.20.140.100:FF:000001">
    <property type="entry name" value="dynein heavy chain 17, axonemal"/>
    <property type="match status" value="1"/>
</dbReference>
<evidence type="ECO:0000256" key="13">
    <source>
        <dbReference type="ARBA" id="ARBA00023273"/>
    </source>
</evidence>
<evidence type="ECO:0000256" key="4">
    <source>
        <dbReference type="ARBA" id="ARBA00022701"/>
    </source>
</evidence>
<dbReference type="InterPro" id="IPR041466">
    <property type="entry name" value="Dynein_AAA5_ext"/>
</dbReference>
<proteinExistence type="inferred from homology"/>
<dbReference type="InterPro" id="IPR043160">
    <property type="entry name" value="Dynein_C_barrel"/>
</dbReference>
<dbReference type="Gene3D" id="1.10.472.130">
    <property type="match status" value="1"/>
</dbReference>
<dbReference type="Gene3D" id="1.10.8.1220">
    <property type="match status" value="1"/>
</dbReference>
<dbReference type="Gene3D" id="6.10.140.1060">
    <property type="match status" value="1"/>
</dbReference>
<dbReference type="GO" id="GO:0045505">
    <property type="term" value="F:dynein intermediate chain binding"/>
    <property type="evidence" value="ECO:0007669"/>
    <property type="project" value="InterPro"/>
</dbReference>
<dbReference type="InterPro" id="IPR027417">
    <property type="entry name" value="P-loop_NTPase"/>
</dbReference>
<dbReference type="InterPro" id="IPR042228">
    <property type="entry name" value="Dynein_linker_3"/>
</dbReference>
<dbReference type="STRING" id="195883.A0A482XG02"/>
<dbReference type="FunFam" id="3.40.50.300:FF:002141">
    <property type="entry name" value="Dynein heavy chain"/>
    <property type="match status" value="1"/>
</dbReference>
<dbReference type="Pfam" id="PF17857">
    <property type="entry name" value="AAA_lid_1"/>
    <property type="match status" value="1"/>
</dbReference>
<feature type="compositionally biased region" description="Low complexity" evidence="18">
    <location>
        <begin position="364"/>
        <end position="373"/>
    </location>
</feature>
<dbReference type="Pfam" id="PF12774">
    <property type="entry name" value="AAA_6"/>
    <property type="match status" value="1"/>
</dbReference>
<feature type="domain" description="AAA+ ATPase" evidence="19">
    <location>
        <begin position="2820"/>
        <end position="2936"/>
    </location>
</feature>
<dbReference type="Pfam" id="PF17852">
    <property type="entry name" value="Dynein_AAA_lid"/>
    <property type="match status" value="1"/>
</dbReference>
<dbReference type="InterPro" id="IPR042222">
    <property type="entry name" value="Dynein_2_N"/>
</dbReference>
<evidence type="ECO:0000256" key="12">
    <source>
        <dbReference type="ARBA" id="ARBA00023212"/>
    </source>
</evidence>
<evidence type="ECO:0000256" key="16">
    <source>
        <dbReference type="ARBA" id="ARBA00077719"/>
    </source>
</evidence>
<dbReference type="EMBL" id="QKKF02010319">
    <property type="protein sequence ID" value="RZF44713.1"/>
    <property type="molecule type" value="Genomic_DNA"/>
</dbReference>
<dbReference type="FunFam" id="1.10.8.720:FF:000005">
    <property type="entry name" value="Dynein axonemal heavy chain 10"/>
    <property type="match status" value="1"/>
</dbReference>
<keyword evidence="21" id="KW-1185">Reference proteome</keyword>
<dbReference type="Pfam" id="PF12777">
    <property type="entry name" value="MT"/>
    <property type="match status" value="1"/>
</dbReference>
<evidence type="ECO:0000256" key="17">
    <source>
        <dbReference type="SAM" id="Coils"/>
    </source>
</evidence>
<dbReference type="InterPro" id="IPR013594">
    <property type="entry name" value="Dynein_heavy_tail"/>
</dbReference>
<comment type="subcellular location">
    <subcellularLocation>
        <location evidence="1">Cytoplasm</location>
        <location evidence="1">Cytoskeleton</location>
        <location evidence="1">Cilium axoneme</location>
    </subcellularLocation>
</comment>
<dbReference type="SUPFAM" id="SSF52540">
    <property type="entry name" value="P-loop containing nucleoside triphosphate hydrolases"/>
    <property type="match status" value="4"/>
</dbReference>